<evidence type="ECO:0008006" key="3">
    <source>
        <dbReference type="Google" id="ProtNLM"/>
    </source>
</evidence>
<name>A0A2Z2KME5_9BACL</name>
<keyword evidence="2" id="KW-1185">Reference proteome</keyword>
<proteinExistence type="predicted"/>
<dbReference type="AlphaFoldDB" id="A0A2Z2KME5"/>
<sequence length="94" mass="10645">MDNAFKSVVTERQRQDIKWGEQNHRPMEWMGILGEEFGELCQAVNETHFNNGPEERVKGGYANMRAEAVQVAAVAISFIEALDRRYSAGDPDET</sequence>
<organism evidence="1 2">
    <name type="scientific">Paenibacillus donghaensis</name>
    <dbReference type="NCBI Taxonomy" id="414771"/>
    <lineage>
        <taxon>Bacteria</taxon>
        <taxon>Bacillati</taxon>
        <taxon>Bacillota</taxon>
        <taxon>Bacilli</taxon>
        <taxon>Bacillales</taxon>
        <taxon>Paenibacillaceae</taxon>
        <taxon>Paenibacillus</taxon>
    </lineage>
</organism>
<gene>
    <name evidence="1" type="ORF">B9T62_16990</name>
</gene>
<dbReference type="EMBL" id="CP021780">
    <property type="protein sequence ID" value="ASA22332.1"/>
    <property type="molecule type" value="Genomic_DNA"/>
</dbReference>
<dbReference type="KEGG" id="pdh:B9T62_16990"/>
<dbReference type="OrthoDB" id="1495692at2"/>
<accession>A0A2Z2KME5</accession>
<dbReference type="RefSeq" id="WP_087916331.1">
    <property type="nucleotide sequence ID" value="NZ_CP021780.1"/>
</dbReference>
<dbReference type="Proteomes" id="UP000249890">
    <property type="component" value="Chromosome"/>
</dbReference>
<evidence type="ECO:0000313" key="1">
    <source>
        <dbReference type="EMBL" id="ASA22332.1"/>
    </source>
</evidence>
<reference evidence="1 2" key="1">
    <citation type="submission" date="2017-06" db="EMBL/GenBank/DDBJ databases">
        <title>Complete genome sequence of Paenibacillus donghaensis KCTC 13049T isolated from East Sea sediment, South Korea.</title>
        <authorList>
            <person name="Jung B.K."/>
            <person name="Hong S.-J."/>
            <person name="Shin J.-H."/>
        </authorList>
    </citation>
    <scope>NUCLEOTIDE SEQUENCE [LARGE SCALE GENOMIC DNA]</scope>
    <source>
        <strain evidence="1 2">KCTC 13049</strain>
    </source>
</reference>
<evidence type="ECO:0000313" key="2">
    <source>
        <dbReference type="Proteomes" id="UP000249890"/>
    </source>
</evidence>
<protein>
    <recommendedName>
        <fullName evidence="3">NTP pyrophosphohydrolase MazG putative catalytic core domain-containing protein</fullName>
    </recommendedName>
</protein>